<evidence type="ECO:0000313" key="5">
    <source>
        <dbReference type="Proteomes" id="UP001229421"/>
    </source>
</evidence>
<dbReference type="SUPFAM" id="SSF51101">
    <property type="entry name" value="Mannose-binding lectins"/>
    <property type="match status" value="2"/>
</dbReference>
<dbReference type="EMBL" id="JAUHHV010000002">
    <property type="protein sequence ID" value="KAK1434182.1"/>
    <property type="molecule type" value="Genomic_DNA"/>
</dbReference>
<dbReference type="AlphaFoldDB" id="A0AAD8L3N1"/>
<evidence type="ECO:0000313" key="4">
    <source>
        <dbReference type="EMBL" id="KAK1434182.1"/>
    </source>
</evidence>
<evidence type="ECO:0000256" key="1">
    <source>
        <dbReference type="ARBA" id="ARBA00006568"/>
    </source>
</evidence>
<dbReference type="GO" id="GO:0030246">
    <property type="term" value="F:carbohydrate binding"/>
    <property type="evidence" value="ECO:0007669"/>
    <property type="project" value="UniProtKB-KW"/>
</dbReference>
<dbReference type="InterPro" id="IPR001229">
    <property type="entry name" value="Jacalin-like_lectin_dom"/>
</dbReference>
<dbReference type="Proteomes" id="UP001229421">
    <property type="component" value="Unassembled WGS sequence"/>
</dbReference>
<protein>
    <recommendedName>
        <fullName evidence="3">Jacalin-type lectin domain-containing protein</fullName>
    </recommendedName>
</protein>
<feature type="domain" description="Jacalin-type lectin" evidence="3">
    <location>
        <begin position="187"/>
        <end position="331"/>
    </location>
</feature>
<dbReference type="Pfam" id="PF01419">
    <property type="entry name" value="Jacalin"/>
    <property type="match status" value="2"/>
</dbReference>
<evidence type="ECO:0000256" key="2">
    <source>
        <dbReference type="ARBA" id="ARBA00022734"/>
    </source>
</evidence>
<dbReference type="PROSITE" id="PS51752">
    <property type="entry name" value="JACALIN_LECTIN"/>
    <property type="match status" value="2"/>
</dbReference>
<evidence type="ECO:0000259" key="3">
    <source>
        <dbReference type="PROSITE" id="PS51752"/>
    </source>
</evidence>
<keyword evidence="5" id="KW-1185">Reference proteome</keyword>
<dbReference type="FunFam" id="2.100.10.30:FF:000001">
    <property type="entry name" value="Jacalin-related lectin 33"/>
    <property type="match status" value="2"/>
</dbReference>
<organism evidence="4 5">
    <name type="scientific">Tagetes erecta</name>
    <name type="common">African marigold</name>
    <dbReference type="NCBI Taxonomy" id="13708"/>
    <lineage>
        <taxon>Eukaryota</taxon>
        <taxon>Viridiplantae</taxon>
        <taxon>Streptophyta</taxon>
        <taxon>Embryophyta</taxon>
        <taxon>Tracheophyta</taxon>
        <taxon>Spermatophyta</taxon>
        <taxon>Magnoliopsida</taxon>
        <taxon>eudicotyledons</taxon>
        <taxon>Gunneridae</taxon>
        <taxon>Pentapetalae</taxon>
        <taxon>asterids</taxon>
        <taxon>campanulids</taxon>
        <taxon>Asterales</taxon>
        <taxon>Asteraceae</taxon>
        <taxon>Asteroideae</taxon>
        <taxon>Heliantheae alliance</taxon>
        <taxon>Tageteae</taxon>
        <taxon>Tagetes</taxon>
    </lineage>
</organism>
<keyword evidence="2" id="KW-0430">Lectin</keyword>
<accession>A0AAD8L3N1</accession>
<comment type="caution">
    <text evidence="4">The sequence shown here is derived from an EMBL/GenBank/DDBJ whole genome shotgun (WGS) entry which is preliminary data.</text>
</comment>
<dbReference type="CDD" id="cd09612">
    <property type="entry name" value="Jacalin"/>
    <property type="match status" value="2"/>
</dbReference>
<dbReference type="PANTHER" id="PTHR47293">
    <property type="entry name" value="JACALIN-RELATED LECTIN 3"/>
    <property type="match status" value="1"/>
</dbReference>
<dbReference type="PANTHER" id="PTHR47293:SF15">
    <property type="entry name" value="JACALIN-RELATED LECTIN 19"/>
    <property type="match status" value="1"/>
</dbReference>
<gene>
    <name evidence="4" type="ORF">QVD17_11101</name>
</gene>
<reference evidence="4" key="1">
    <citation type="journal article" date="2023" name="bioRxiv">
        <title>Improved chromosome-level genome assembly for marigold (Tagetes erecta).</title>
        <authorList>
            <person name="Jiang F."/>
            <person name="Yuan L."/>
            <person name="Wang S."/>
            <person name="Wang H."/>
            <person name="Xu D."/>
            <person name="Wang A."/>
            <person name="Fan W."/>
        </authorList>
    </citation>
    <scope>NUCLEOTIDE SEQUENCE</scope>
    <source>
        <strain evidence="4">WSJ</strain>
        <tissue evidence="4">Leaf</tissue>
    </source>
</reference>
<feature type="domain" description="Jacalin-type lectin" evidence="3">
    <location>
        <begin position="6"/>
        <end position="148"/>
    </location>
</feature>
<sequence>MQQDMSVRMGPWGADVGNYWDDGVHSGVREITLVYNTCIESIRVTYDHNDKCFQAVRHGGMGGTKSAQIKLHFPGEILISVGGCYGPVVRGGFPVIRSLTLKTNRRTFGPFGVHEGTPFNYFTSVGHIVGLYGTSGWFLDSIGFYVSSNKPDIFKRIKMKLAGFDLRAVKDDHEHNKRNKGSKADNTILLGPWGGNGGDEWNDGVHTGVREITLVYGWCIDSIQITYDNNGRPFVAKKHGGAVVGGSKAAQIKLQFPDEILVSVSGHYCPVVYGGSAVIRSLTFKTNKRTIGPFGNEEGTPFNFLTNGGHIVGLFGRGGWFLDSLGFFLSSAKPNLFKRFNVMVKGFNRLAIKDGEQNKTKDSRGQRWWGI</sequence>
<proteinExistence type="inferred from homology"/>
<dbReference type="SMART" id="SM00915">
    <property type="entry name" value="Jacalin"/>
    <property type="match status" value="2"/>
</dbReference>
<name>A0AAD8L3N1_TARER</name>
<dbReference type="Gene3D" id="2.100.10.30">
    <property type="entry name" value="Jacalin-like lectin domain"/>
    <property type="match status" value="2"/>
</dbReference>
<dbReference type="InterPro" id="IPR036404">
    <property type="entry name" value="Jacalin-like_lectin_dom_sf"/>
</dbReference>
<comment type="similarity">
    <text evidence="1">Belongs to the jacalin lectin family.</text>
</comment>
<dbReference type="InterPro" id="IPR033734">
    <property type="entry name" value="Jacalin-like_lectin_dom_plant"/>
</dbReference>